<proteinExistence type="predicted"/>
<evidence type="ECO:0000313" key="3">
    <source>
        <dbReference type="Proteomes" id="UP000574067"/>
    </source>
</evidence>
<sequence length="188" mass="19220">MLTAEQFIAAQKANVETAFGLANKAFEGVEKVVELNVQAAKSALNDAAENTKAALAAKDPQELLSLQAGLLQPAAEKAVAYGRQVYDITAATNAEVGKVVEAQLADLQKNFTAFVDSAVKNAPAGSENAVALVKSAVAAASNAYESVQKAAKQAADVAEANFQAMTTSAVKATQNVAANAKAAAKRPA</sequence>
<gene>
    <name evidence="2" type="ORF">HHL10_06090</name>
</gene>
<dbReference type="EMBL" id="JABBFW010000003">
    <property type="protein sequence ID" value="NML14545.1"/>
    <property type="molecule type" value="Genomic_DNA"/>
</dbReference>
<reference evidence="2 3" key="1">
    <citation type="submission" date="2020-04" db="EMBL/GenBank/DDBJ databases">
        <title>Azohydromonas sp. isolated from soil.</title>
        <authorList>
            <person name="Dahal R.H."/>
        </authorList>
    </citation>
    <scope>NUCLEOTIDE SEQUENCE [LARGE SCALE GENOMIC DNA]</scope>
    <source>
        <strain evidence="2 3">G-1-1-14</strain>
    </source>
</reference>
<dbReference type="Pfam" id="PF09361">
    <property type="entry name" value="Phasin_2"/>
    <property type="match status" value="1"/>
</dbReference>
<dbReference type="RefSeq" id="WP_169159458.1">
    <property type="nucleotide sequence ID" value="NZ_JABBFW010000003.1"/>
</dbReference>
<accession>A0A848F754</accession>
<name>A0A848F754_9BURK</name>
<comment type="caution">
    <text evidence="2">The sequence shown here is derived from an EMBL/GenBank/DDBJ whole genome shotgun (WGS) entry which is preliminary data.</text>
</comment>
<evidence type="ECO:0000313" key="2">
    <source>
        <dbReference type="EMBL" id="NML14545.1"/>
    </source>
</evidence>
<organism evidence="2 3">
    <name type="scientific">Azohydromonas caseinilytica</name>
    <dbReference type="NCBI Taxonomy" id="2728836"/>
    <lineage>
        <taxon>Bacteria</taxon>
        <taxon>Pseudomonadati</taxon>
        <taxon>Pseudomonadota</taxon>
        <taxon>Betaproteobacteria</taxon>
        <taxon>Burkholderiales</taxon>
        <taxon>Sphaerotilaceae</taxon>
        <taxon>Azohydromonas</taxon>
    </lineage>
</organism>
<dbReference type="NCBIfam" id="TIGR01841">
    <property type="entry name" value="phasin"/>
    <property type="match status" value="1"/>
</dbReference>
<dbReference type="InterPro" id="IPR010127">
    <property type="entry name" value="Phasin_subfam-1"/>
</dbReference>
<dbReference type="InterPro" id="IPR018968">
    <property type="entry name" value="Phasin"/>
</dbReference>
<protein>
    <submittedName>
        <fullName evidence="2">Phasin family protein</fullName>
    </submittedName>
</protein>
<keyword evidence="3" id="KW-1185">Reference proteome</keyword>
<evidence type="ECO:0000259" key="1">
    <source>
        <dbReference type="Pfam" id="PF09361"/>
    </source>
</evidence>
<dbReference type="Proteomes" id="UP000574067">
    <property type="component" value="Unassembled WGS sequence"/>
</dbReference>
<feature type="domain" description="Phasin" evidence="1">
    <location>
        <begin position="5"/>
        <end position="103"/>
    </location>
</feature>
<dbReference type="AlphaFoldDB" id="A0A848F754"/>